<dbReference type="InterPro" id="IPR002213">
    <property type="entry name" value="UDP_glucos_trans"/>
</dbReference>
<reference evidence="6" key="2">
    <citation type="submission" date="2017-10" db="EMBL/GenBank/DDBJ databases">
        <title>Ladona fulva Genome sequencing and assembly.</title>
        <authorList>
            <person name="Murali S."/>
            <person name="Richards S."/>
            <person name="Bandaranaike D."/>
            <person name="Bellair M."/>
            <person name="Blankenburg K."/>
            <person name="Chao H."/>
            <person name="Dinh H."/>
            <person name="Doddapaneni H."/>
            <person name="Dugan-Rocha S."/>
            <person name="Elkadiri S."/>
            <person name="Gnanaolivu R."/>
            <person name="Hernandez B."/>
            <person name="Skinner E."/>
            <person name="Javaid M."/>
            <person name="Lee S."/>
            <person name="Li M."/>
            <person name="Ming W."/>
            <person name="Munidasa M."/>
            <person name="Muniz J."/>
            <person name="Nguyen L."/>
            <person name="Hughes D."/>
            <person name="Osuji N."/>
            <person name="Pu L.-L."/>
            <person name="Puazo M."/>
            <person name="Qu C."/>
            <person name="Quiroz J."/>
            <person name="Raj R."/>
            <person name="Weissenberger G."/>
            <person name="Xin Y."/>
            <person name="Zou X."/>
            <person name="Han Y."/>
            <person name="Worley K."/>
            <person name="Muzny D."/>
            <person name="Gibbs R."/>
        </authorList>
    </citation>
    <scope>NUCLEOTIDE SEQUENCE</scope>
    <source>
        <strain evidence="6">Sampled in the wild</strain>
    </source>
</reference>
<keyword evidence="3" id="KW-0808">Transferase</keyword>
<comment type="similarity">
    <text evidence="1">Belongs to the UDP-glycosyltransferase family.</text>
</comment>
<dbReference type="Proteomes" id="UP000792457">
    <property type="component" value="Unassembled WGS sequence"/>
</dbReference>
<reference evidence="6" key="1">
    <citation type="submission" date="2013-04" db="EMBL/GenBank/DDBJ databases">
        <authorList>
            <person name="Qu J."/>
            <person name="Murali S.C."/>
            <person name="Bandaranaike D."/>
            <person name="Bellair M."/>
            <person name="Blankenburg K."/>
            <person name="Chao H."/>
            <person name="Dinh H."/>
            <person name="Doddapaneni H."/>
            <person name="Downs B."/>
            <person name="Dugan-Rocha S."/>
            <person name="Elkadiri S."/>
            <person name="Gnanaolivu R.D."/>
            <person name="Hernandez B."/>
            <person name="Javaid M."/>
            <person name="Jayaseelan J.C."/>
            <person name="Lee S."/>
            <person name="Li M."/>
            <person name="Ming W."/>
            <person name="Munidasa M."/>
            <person name="Muniz J."/>
            <person name="Nguyen L."/>
            <person name="Ongeri F."/>
            <person name="Osuji N."/>
            <person name="Pu L.-L."/>
            <person name="Puazo M."/>
            <person name="Qu C."/>
            <person name="Quiroz J."/>
            <person name="Raj R."/>
            <person name="Weissenberger G."/>
            <person name="Xin Y."/>
            <person name="Zou X."/>
            <person name="Han Y."/>
            <person name="Richards S."/>
            <person name="Worley K."/>
            <person name="Muzny D."/>
            <person name="Gibbs R."/>
        </authorList>
    </citation>
    <scope>NUCLEOTIDE SEQUENCE</scope>
    <source>
        <strain evidence="6">Sampled in the wild</strain>
    </source>
</reference>
<feature type="transmembrane region" description="Helical" evidence="4">
    <location>
        <begin position="478"/>
        <end position="507"/>
    </location>
</feature>
<keyword evidence="2" id="KW-0328">Glycosyltransferase</keyword>
<keyword evidence="5" id="KW-0732">Signal</keyword>
<keyword evidence="7" id="KW-1185">Reference proteome</keyword>
<dbReference type="AlphaFoldDB" id="A0A8K0P0U9"/>
<evidence type="ECO:0000313" key="7">
    <source>
        <dbReference type="Proteomes" id="UP000792457"/>
    </source>
</evidence>
<evidence type="ECO:0000256" key="5">
    <source>
        <dbReference type="SAM" id="SignalP"/>
    </source>
</evidence>
<protein>
    <submittedName>
        <fullName evidence="6">UDP-glycosyltransferase</fullName>
    </submittedName>
</protein>
<dbReference type="SUPFAM" id="SSF53756">
    <property type="entry name" value="UDP-Glycosyltransferase/glycogen phosphorylase"/>
    <property type="match status" value="1"/>
</dbReference>
<organism evidence="6 7">
    <name type="scientific">Ladona fulva</name>
    <name type="common">Scarce chaser dragonfly</name>
    <name type="synonym">Libellula fulva</name>
    <dbReference type="NCBI Taxonomy" id="123851"/>
    <lineage>
        <taxon>Eukaryota</taxon>
        <taxon>Metazoa</taxon>
        <taxon>Ecdysozoa</taxon>
        <taxon>Arthropoda</taxon>
        <taxon>Hexapoda</taxon>
        <taxon>Insecta</taxon>
        <taxon>Pterygota</taxon>
        <taxon>Palaeoptera</taxon>
        <taxon>Odonata</taxon>
        <taxon>Epiprocta</taxon>
        <taxon>Anisoptera</taxon>
        <taxon>Libelluloidea</taxon>
        <taxon>Libellulidae</taxon>
        <taxon>Ladona</taxon>
    </lineage>
</organism>
<dbReference type="PANTHER" id="PTHR48043">
    <property type="entry name" value="EG:EG0003.4 PROTEIN-RELATED"/>
    <property type="match status" value="1"/>
</dbReference>
<evidence type="ECO:0000256" key="2">
    <source>
        <dbReference type="ARBA" id="ARBA00022676"/>
    </source>
</evidence>
<keyword evidence="4" id="KW-0472">Membrane</keyword>
<accession>A0A8K0P0U9</accession>
<dbReference type="InterPro" id="IPR050271">
    <property type="entry name" value="UDP-glycosyltransferase"/>
</dbReference>
<keyword evidence="4" id="KW-1133">Transmembrane helix</keyword>
<dbReference type="FunFam" id="3.40.50.2000:FF:000050">
    <property type="entry name" value="UDP-glucuronosyltransferase"/>
    <property type="match status" value="1"/>
</dbReference>
<sequence>MEVKLSLWPALLAVVTLILQPGKSYSSNILALFPFSSRSHNNLYSIITKALAEKGHSLTVISSQPLECPPSNFRQIDFHEEMKKHLTISGSPIKGMGMFEILSNIKGMTDDICRKTLFHPEVNKLLNQSSISENFDLILTTTLYSECFYGFAHIHKAPLILISPPGPLDSTYSNIGIVGLPSFIANAMYGFSDHMTFSQRIINTLVAFGHSFYYKYFVLSSVDSIMKEAYGKEIPSFSEVKKYVSLILVNHHFSLNGARPLAPNIIEIGGLHIKSPKELPQEIKQFMDGANEHGVIYVSFGSILKSANFPIEIRNAFIEAFSKLKQRVLWKWEGVIPLPGQTENVRLEKWLPQQDVLAHPNVRIFITHGGLLSMQESASRGVPLIGIPCVGDQFTNLQRAVDLQIGVKLDPRNLTKESILGAIDEVLGNPKYKQNMKDIKSLVEDQKDDILERAIFWIEYVMRHKGAKHMRLSSAELAWYQLYMLDVFFVLVVMPVFIISMSVFIIIKFNKKKCSSPGEMTVSSKKRQ</sequence>
<evidence type="ECO:0000256" key="1">
    <source>
        <dbReference type="ARBA" id="ARBA00009995"/>
    </source>
</evidence>
<name>A0A8K0P0U9_LADFU</name>
<dbReference type="EMBL" id="KZ308374">
    <property type="protein sequence ID" value="KAG8228498.1"/>
    <property type="molecule type" value="Genomic_DNA"/>
</dbReference>
<feature type="chain" id="PRO_5035465024" evidence="5">
    <location>
        <begin position="27"/>
        <end position="528"/>
    </location>
</feature>
<evidence type="ECO:0000313" key="6">
    <source>
        <dbReference type="EMBL" id="KAG8228498.1"/>
    </source>
</evidence>
<feature type="signal peptide" evidence="5">
    <location>
        <begin position="1"/>
        <end position="26"/>
    </location>
</feature>
<evidence type="ECO:0000256" key="3">
    <source>
        <dbReference type="ARBA" id="ARBA00022679"/>
    </source>
</evidence>
<gene>
    <name evidence="6" type="primary">UGT</name>
    <name evidence="6" type="ORF">J437_LFUL019799</name>
</gene>
<proteinExistence type="inferred from homology"/>
<dbReference type="PANTHER" id="PTHR48043:SF159">
    <property type="entry name" value="EG:EG0003.4 PROTEIN-RELATED"/>
    <property type="match status" value="1"/>
</dbReference>
<dbReference type="GO" id="GO:0008194">
    <property type="term" value="F:UDP-glycosyltransferase activity"/>
    <property type="evidence" value="ECO:0007669"/>
    <property type="project" value="InterPro"/>
</dbReference>
<dbReference type="OrthoDB" id="5835829at2759"/>
<dbReference type="Gene3D" id="3.40.50.2000">
    <property type="entry name" value="Glycogen Phosphorylase B"/>
    <property type="match status" value="1"/>
</dbReference>
<dbReference type="CDD" id="cd03784">
    <property type="entry name" value="GT1_Gtf-like"/>
    <property type="match status" value="1"/>
</dbReference>
<comment type="caution">
    <text evidence="6">The sequence shown here is derived from an EMBL/GenBank/DDBJ whole genome shotgun (WGS) entry which is preliminary data.</text>
</comment>
<keyword evidence="4" id="KW-0812">Transmembrane</keyword>
<dbReference type="Pfam" id="PF00201">
    <property type="entry name" value="UDPGT"/>
    <property type="match status" value="1"/>
</dbReference>
<evidence type="ECO:0000256" key="4">
    <source>
        <dbReference type="SAM" id="Phobius"/>
    </source>
</evidence>